<evidence type="ECO:0000313" key="1">
    <source>
        <dbReference type="EMBL" id="AWD90735.1"/>
    </source>
</evidence>
<protein>
    <submittedName>
        <fullName evidence="1">Uncharacterized protein</fullName>
    </submittedName>
</protein>
<dbReference type="Proteomes" id="UP000246678">
    <property type="component" value="Segment"/>
</dbReference>
<reference evidence="2" key="1">
    <citation type="submission" date="2018-03" db="EMBL/GenBank/DDBJ databases">
        <title>Phage therapy in agriculture - a green tech approach to combat plant pathogenic bacteria.</title>
        <authorList>
            <person name="Djurhuus A.M."/>
            <person name="Carstens A.B."/>
            <person name="Hansen L.H."/>
        </authorList>
    </citation>
    <scope>NUCLEOTIDE SEQUENCE [LARGE SCALE GENOMIC DNA]</scope>
</reference>
<proteinExistence type="predicted"/>
<name>A0A2S1GMX8_9CAUD</name>
<dbReference type="EMBL" id="MH113815">
    <property type="protein sequence ID" value="AWD90735.1"/>
    <property type="molecule type" value="Genomic_DNA"/>
</dbReference>
<sequence length="172" mass="19181">MQLIAELCLPQEAGGMSSILTLKGKDLIYGKRNNRYGWIGQATKLTENGAIVLFRNGKEQSYSIDTFVQTFCPAHWSKNQGFRVEALAMSVNKVSHLPQPQQHLDICDLGEFYVWRKNGGIPTKTHSTLASAMDEAERLARGYPDQEFLVLSVAGSVCNVPVTTHQIKRSIR</sequence>
<dbReference type="RefSeq" id="YP_009800653.1">
    <property type="nucleotide sequence ID" value="NC_047957.1"/>
</dbReference>
<accession>A0A2S1GMX8</accession>
<dbReference type="KEGG" id="vg:54991155"/>
<evidence type="ECO:0000313" key="2">
    <source>
        <dbReference type="Proteomes" id="UP000246678"/>
    </source>
</evidence>
<dbReference type="GeneID" id="54991155"/>
<keyword evidence="2" id="KW-1185">Reference proteome</keyword>
<organism evidence="1 2">
    <name type="scientific">Pseudomonas phage Alpheus</name>
    <dbReference type="NCBI Taxonomy" id="2163983"/>
    <lineage>
        <taxon>Viruses</taxon>
        <taxon>Duplodnaviria</taxon>
        <taxon>Heunggongvirae</taxon>
        <taxon>Uroviricota</taxon>
        <taxon>Caudoviricetes</taxon>
        <taxon>Autographivirales</taxon>
        <taxon>Autosignataviridae</taxon>
        <taxon>Colwellvirinae</taxon>
        <taxon>Nerthusvirus</taxon>
        <taxon>Nerthusvirus alpheus</taxon>
        <taxon>Uliginvirus alpheus</taxon>
    </lineage>
</organism>